<dbReference type="PANTHER" id="PTHR34472">
    <property type="entry name" value="SULFUR CARRIER PROTEIN THIS"/>
    <property type="match status" value="1"/>
</dbReference>
<dbReference type="Gene3D" id="3.10.20.30">
    <property type="match status" value="1"/>
</dbReference>
<dbReference type="STRING" id="299255.SAMN02745129_1132"/>
<evidence type="ECO:0000313" key="2">
    <source>
        <dbReference type="Proteomes" id="UP000184268"/>
    </source>
</evidence>
<dbReference type="SUPFAM" id="SSF54285">
    <property type="entry name" value="MoaD/ThiS"/>
    <property type="match status" value="1"/>
</dbReference>
<proteinExistence type="predicted"/>
<gene>
    <name evidence="1" type="ORF">SAMN02745129_1132</name>
</gene>
<keyword evidence="2" id="KW-1185">Reference proteome</keyword>
<sequence length="65" mass="6735">MNITLNQQAKQVGAETVAQLLTEIGQDKPGVAVAKNGAVVSRKQWAATPIQEGDTLDVFSVIAGG</sequence>
<dbReference type="CDD" id="cd00565">
    <property type="entry name" value="Ubl_ThiS"/>
    <property type="match status" value="1"/>
</dbReference>
<dbReference type="AlphaFoldDB" id="A0A1M5NP93"/>
<evidence type="ECO:0000313" key="1">
    <source>
        <dbReference type="EMBL" id="SHG91371.1"/>
    </source>
</evidence>
<dbReference type="NCBIfam" id="TIGR01683">
    <property type="entry name" value="thiS"/>
    <property type="match status" value="1"/>
</dbReference>
<dbReference type="InterPro" id="IPR010035">
    <property type="entry name" value="Thi_S"/>
</dbReference>
<name>A0A1M5NP93_9GAMM</name>
<dbReference type="PANTHER" id="PTHR34472:SF1">
    <property type="entry name" value="SULFUR CARRIER PROTEIN THIS"/>
    <property type="match status" value="1"/>
</dbReference>
<dbReference type="InterPro" id="IPR012675">
    <property type="entry name" value="Beta-grasp_dom_sf"/>
</dbReference>
<reference evidence="2" key="1">
    <citation type="submission" date="2016-11" db="EMBL/GenBank/DDBJ databases">
        <authorList>
            <person name="Varghese N."/>
            <person name="Submissions S."/>
        </authorList>
    </citation>
    <scope>NUCLEOTIDE SEQUENCE [LARGE SCALE GENOMIC DNA]</scope>
    <source>
        <strain evidence="2">DSM 16917</strain>
    </source>
</reference>
<dbReference type="Pfam" id="PF02597">
    <property type="entry name" value="ThiS"/>
    <property type="match status" value="1"/>
</dbReference>
<protein>
    <submittedName>
        <fullName evidence="1">Sulfur carrier protein</fullName>
    </submittedName>
</protein>
<accession>A0A1M5NP93</accession>
<dbReference type="InterPro" id="IPR016155">
    <property type="entry name" value="Mopterin_synth/thiamin_S_b"/>
</dbReference>
<dbReference type="RefSeq" id="WP_067658251.1">
    <property type="nucleotide sequence ID" value="NZ_FQXG01000001.1"/>
</dbReference>
<dbReference type="InterPro" id="IPR003749">
    <property type="entry name" value="ThiS/MoaD-like"/>
</dbReference>
<dbReference type="OrthoDB" id="6388078at2"/>
<dbReference type="EMBL" id="FQXG01000001">
    <property type="protein sequence ID" value="SHG91371.1"/>
    <property type="molecule type" value="Genomic_DNA"/>
</dbReference>
<dbReference type="Proteomes" id="UP000184268">
    <property type="component" value="Unassembled WGS sequence"/>
</dbReference>
<organism evidence="1 2">
    <name type="scientific">Ferrimonas marina</name>
    <dbReference type="NCBI Taxonomy" id="299255"/>
    <lineage>
        <taxon>Bacteria</taxon>
        <taxon>Pseudomonadati</taxon>
        <taxon>Pseudomonadota</taxon>
        <taxon>Gammaproteobacteria</taxon>
        <taxon>Alteromonadales</taxon>
        <taxon>Ferrimonadaceae</taxon>
        <taxon>Ferrimonas</taxon>
    </lineage>
</organism>